<dbReference type="PANTHER" id="PTHR43476">
    <property type="entry name" value="3-(3-HYDROXY-PHENYL)PROPIONATE/3-HYDROXYCINNAMIC ACID HYDROXYLASE"/>
    <property type="match status" value="1"/>
</dbReference>
<name>A0ABP9A6T2_9MICO</name>
<sequence length="364" mass="38051">MSAHDVAIVGGGPVGLALACLLAQRGVDVVVRERAEAPSPLTRAIGIHPPGLAVLDAVGIGDAVRAEAVAIPGGAALRRGRTLGRLRFRDPVLSLTQDRTERLLEARLRELAPRALARGVEVGAVHLAPDAVEIEDSRGGASARVLVGADGARSLVRDAAGIRWERRDPDVAFVMADAADDTGSGAVAAIHLEREGVVESFPLPGGRRRWVVRTDDPAARSRAGFAAVVRARTGAVLSALGEPSPFAARQRIAEQFARGRVVLVGDAAHEMSPIGGQGMNLGWLDAAAFADAVGDGRERAEPWAAYADARREAALLAQRRARFNMAMGAPRSGAALLVRDAAVRMIALPPAHRAAEGAFTMRGL</sequence>
<dbReference type="InterPro" id="IPR002938">
    <property type="entry name" value="FAD-bd"/>
</dbReference>
<dbReference type="Gene3D" id="3.30.70.2450">
    <property type="match status" value="1"/>
</dbReference>
<dbReference type="SUPFAM" id="SSF51905">
    <property type="entry name" value="FAD/NAD(P)-binding domain"/>
    <property type="match status" value="1"/>
</dbReference>
<organism evidence="3 4">
    <name type="scientific">Microbacterium gilvum</name>
    <dbReference type="NCBI Taxonomy" id="1336204"/>
    <lineage>
        <taxon>Bacteria</taxon>
        <taxon>Bacillati</taxon>
        <taxon>Actinomycetota</taxon>
        <taxon>Actinomycetes</taxon>
        <taxon>Micrococcales</taxon>
        <taxon>Microbacteriaceae</taxon>
        <taxon>Microbacterium</taxon>
    </lineage>
</organism>
<keyword evidence="4" id="KW-1185">Reference proteome</keyword>
<keyword evidence="1" id="KW-0560">Oxidoreductase</keyword>
<evidence type="ECO:0000256" key="1">
    <source>
        <dbReference type="ARBA" id="ARBA00023002"/>
    </source>
</evidence>
<dbReference type="PANTHER" id="PTHR43476:SF3">
    <property type="entry name" value="FAD-BINDING MONOOXYGENASE"/>
    <property type="match status" value="1"/>
</dbReference>
<evidence type="ECO:0000313" key="4">
    <source>
        <dbReference type="Proteomes" id="UP001501645"/>
    </source>
</evidence>
<evidence type="ECO:0000259" key="2">
    <source>
        <dbReference type="Pfam" id="PF01494"/>
    </source>
</evidence>
<dbReference type="RefSeq" id="WP_345438520.1">
    <property type="nucleotide sequence ID" value="NZ_BAABKO010000003.1"/>
</dbReference>
<feature type="domain" description="FAD-binding" evidence="2">
    <location>
        <begin position="5"/>
        <end position="291"/>
    </location>
</feature>
<comment type="caution">
    <text evidence="3">The sequence shown here is derived from an EMBL/GenBank/DDBJ whole genome shotgun (WGS) entry which is preliminary data.</text>
</comment>
<dbReference type="EMBL" id="BAABKO010000003">
    <property type="protein sequence ID" value="GAA4774956.1"/>
    <property type="molecule type" value="Genomic_DNA"/>
</dbReference>
<dbReference type="InterPro" id="IPR036188">
    <property type="entry name" value="FAD/NAD-bd_sf"/>
</dbReference>
<gene>
    <name evidence="3" type="ORF">GCM10023351_19200</name>
</gene>
<protein>
    <submittedName>
        <fullName evidence="3">NAD(P)/FAD-dependent oxidoreductase</fullName>
    </submittedName>
</protein>
<dbReference type="PRINTS" id="PR00420">
    <property type="entry name" value="RNGMNOXGNASE"/>
</dbReference>
<evidence type="ECO:0000313" key="3">
    <source>
        <dbReference type="EMBL" id="GAA4774956.1"/>
    </source>
</evidence>
<dbReference type="Proteomes" id="UP001501645">
    <property type="component" value="Unassembled WGS sequence"/>
</dbReference>
<proteinExistence type="predicted"/>
<accession>A0ABP9A6T2</accession>
<dbReference type="InterPro" id="IPR050631">
    <property type="entry name" value="PheA/TfdB_FAD_monoxygenase"/>
</dbReference>
<dbReference type="Pfam" id="PF01494">
    <property type="entry name" value="FAD_binding_3"/>
    <property type="match status" value="1"/>
</dbReference>
<reference evidence="4" key="1">
    <citation type="journal article" date="2019" name="Int. J. Syst. Evol. Microbiol.">
        <title>The Global Catalogue of Microorganisms (GCM) 10K type strain sequencing project: providing services to taxonomists for standard genome sequencing and annotation.</title>
        <authorList>
            <consortium name="The Broad Institute Genomics Platform"/>
            <consortium name="The Broad Institute Genome Sequencing Center for Infectious Disease"/>
            <person name="Wu L."/>
            <person name="Ma J."/>
        </authorList>
    </citation>
    <scope>NUCLEOTIDE SEQUENCE [LARGE SCALE GENOMIC DNA]</scope>
    <source>
        <strain evidence="4">JCM 18537</strain>
    </source>
</reference>
<dbReference type="Gene3D" id="3.50.50.60">
    <property type="entry name" value="FAD/NAD(P)-binding domain"/>
    <property type="match status" value="1"/>
</dbReference>